<evidence type="ECO:0000256" key="9">
    <source>
        <dbReference type="SAM" id="MobiDB-lite"/>
    </source>
</evidence>
<dbReference type="AlphaFoldDB" id="A0A8S2FQY4"/>
<feature type="compositionally biased region" description="Low complexity" evidence="9">
    <location>
        <begin position="91"/>
        <end position="102"/>
    </location>
</feature>
<dbReference type="InterPro" id="IPR052386">
    <property type="entry name" value="GPSM"/>
</dbReference>
<feature type="non-terminal residue" evidence="10">
    <location>
        <position position="149"/>
    </location>
</feature>
<dbReference type="GO" id="GO:0001965">
    <property type="term" value="F:G-protein alpha-subunit binding"/>
    <property type="evidence" value="ECO:0007669"/>
    <property type="project" value="TreeGrafter"/>
</dbReference>
<keyword evidence="5" id="KW-0597">Phosphoprotein</keyword>
<accession>A0A8S2FQY4</accession>
<dbReference type="PROSITE" id="PS50877">
    <property type="entry name" value="GOLOCO"/>
    <property type="match status" value="3"/>
</dbReference>
<protein>
    <submittedName>
        <fullName evidence="10">Uncharacterized protein</fullName>
    </submittedName>
</protein>
<dbReference type="GO" id="GO:0005092">
    <property type="term" value="F:GDP-dissociation inhibitor activity"/>
    <property type="evidence" value="ECO:0007669"/>
    <property type="project" value="TreeGrafter"/>
</dbReference>
<evidence type="ECO:0000256" key="6">
    <source>
        <dbReference type="ARBA" id="ARBA00022737"/>
    </source>
</evidence>
<keyword evidence="4" id="KW-0963">Cytoplasm</keyword>
<name>A0A8S2FQY4_9BILA</name>
<keyword evidence="7" id="KW-0802">TPR repeat</keyword>
<evidence type="ECO:0000313" key="11">
    <source>
        <dbReference type="EMBL" id="CAF4325687.1"/>
    </source>
</evidence>
<comment type="subcellular location">
    <subcellularLocation>
        <location evidence="2">Cytoplasm</location>
    </subcellularLocation>
    <subcellularLocation>
        <location evidence="1">Membrane</location>
    </subcellularLocation>
</comment>
<dbReference type="Pfam" id="PF02188">
    <property type="entry name" value="GoLoco"/>
    <property type="match status" value="1"/>
</dbReference>
<comment type="caution">
    <text evidence="10">The sequence shown here is derived from an EMBL/GenBank/DDBJ whole genome shotgun (WGS) entry which is preliminary data.</text>
</comment>
<dbReference type="InterPro" id="IPR003109">
    <property type="entry name" value="GoLoco_motif"/>
</dbReference>
<dbReference type="InterPro" id="IPR011990">
    <property type="entry name" value="TPR-like_helical_dom_sf"/>
</dbReference>
<dbReference type="Proteomes" id="UP000682733">
    <property type="component" value="Unassembled WGS sequence"/>
</dbReference>
<keyword evidence="8" id="KW-0472">Membrane</keyword>
<evidence type="ECO:0000256" key="1">
    <source>
        <dbReference type="ARBA" id="ARBA00004370"/>
    </source>
</evidence>
<dbReference type="EMBL" id="CAJNOK010038387">
    <property type="protein sequence ID" value="CAF1537805.1"/>
    <property type="molecule type" value="Genomic_DNA"/>
</dbReference>
<evidence type="ECO:0000256" key="3">
    <source>
        <dbReference type="ARBA" id="ARBA00022475"/>
    </source>
</evidence>
<evidence type="ECO:0000256" key="2">
    <source>
        <dbReference type="ARBA" id="ARBA00004496"/>
    </source>
</evidence>
<gene>
    <name evidence="10" type="ORF">OVA965_LOCUS38605</name>
    <name evidence="11" type="ORF">TMI583_LOCUS39807</name>
</gene>
<organism evidence="10 12">
    <name type="scientific">Didymodactylos carnosus</name>
    <dbReference type="NCBI Taxonomy" id="1234261"/>
    <lineage>
        <taxon>Eukaryota</taxon>
        <taxon>Metazoa</taxon>
        <taxon>Spiralia</taxon>
        <taxon>Gnathifera</taxon>
        <taxon>Rotifera</taxon>
        <taxon>Eurotatoria</taxon>
        <taxon>Bdelloidea</taxon>
        <taxon>Philodinida</taxon>
        <taxon>Philodinidae</taxon>
        <taxon>Didymodactylos</taxon>
    </lineage>
</organism>
<evidence type="ECO:0000256" key="5">
    <source>
        <dbReference type="ARBA" id="ARBA00022553"/>
    </source>
</evidence>
<dbReference type="Gene3D" id="1.25.40.10">
    <property type="entry name" value="Tetratricopeptide repeat domain"/>
    <property type="match status" value="1"/>
</dbReference>
<evidence type="ECO:0000256" key="7">
    <source>
        <dbReference type="ARBA" id="ARBA00022803"/>
    </source>
</evidence>
<dbReference type="PANTHER" id="PTHR45954:SF1">
    <property type="entry name" value="LD33695P"/>
    <property type="match status" value="1"/>
</dbReference>
<evidence type="ECO:0000256" key="4">
    <source>
        <dbReference type="ARBA" id="ARBA00022490"/>
    </source>
</evidence>
<evidence type="ECO:0000313" key="12">
    <source>
        <dbReference type="Proteomes" id="UP000677228"/>
    </source>
</evidence>
<dbReference type="GO" id="GO:0000132">
    <property type="term" value="P:establishment of mitotic spindle orientation"/>
    <property type="evidence" value="ECO:0007669"/>
    <property type="project" value="TreeGrafter"/>
</dbReference>
<reference evidence="10" key="1">
    <citation type="submission" date="2021-02" db="EMBL/GenBank/DDBJ databases">
        <authorList>
            <person name="Nowell W R."/>
        </authorList>
    </citation>
    <scope>NUCLEOTIDE SEQUENCE</scope>
</reference>
<dbReference type="PANTHER" id="PTHR45954">
    <property type="entry name" value="LD33695P"/>
    <property type="match status" value="1"/>
</dbReference>
<dbReference type="SMART" id="SM00390">
    <property type="entry name" value="GoLoco"/>
    <property type="match status" value="3"/>
</dbReference>
<proteinExistence type="predicted"/>
<feature type="region of interest" description="Disordered" evidence="9">
    <location>
        <begin position="78"/>
        <end position="102"/>
    </location>
</feature>
<dbReference type="EMBL" id="CAJOBA010060687">
    <property type="protein sequence ID" value="CAF4325687.1"/>
    <property type="molecule type" value="Genomic_DNA"/>
</dbReference>
<evidence type="ECO:0000256" key="8">
    <source>
        <dbReference type="ARBA" id="ARBA00023136"/>
    </source>
</evidence>
<dbReference type="Proteomes" id="UP000677228">
    <property type="component" value="Unassembled WGS sequence"/>
</dbReference>
<dbReference type="GO" id="GO:0016020">
    <property type="term" value="C:membrane"/>
    <property type="evidence" value="ECO:0007669"/>
    <property type="project" value="UniProtKB-SubCell"/>
</dbReference>
<dbReference type="GO" id="GO:0005938">
    <property type="term" value="C:cell cortex"/>
    <property type="evidence" value="ECO:0007669"/>
    <property type="project" value="TreeGrafter"/>
</dbReference>
<sequence>QLEEILNTVDRLQQSRLDDQRTTLPINNRNDHDIENKHGQTIMNMTSNSYKHEQENGPDDQFFDILIKCQDSRFDDQRATLPGDQNRRFSTRPLSSTTVTTTKKTLSSTTLPDDEFFSLLDRVQSRRLNEQRSDLPLVTISTKRSTVKQ</sequence>
<evidence type="ECO:0000313" key="10">
    <source>
        <dbReference type="EMBL" id="CAF1537805.1"/>
    </source>
</evidence>
<keyword evidence="6" id="KW-0677">Repeat</keyword>
<keyword evidence="3" id="KW-1003">Cell membrane</keyword>